<comment type="caution">
    <text evidence="3">The sequence shown here is derived from an EMBL/GenBank/DDBJ whole genome shotgun (WGS) entry which is preliminary data.</text>
</comment>
<accession>A0A939FXS5</accession>
<protein>
    <submittedName>
        <fullName evidence="3">DUF2778 domain-containing protein</fullName>
    </submittedName>
</protein>
<dbReference type="Pfam" id="PF10908">
    <property type="entry name" value="Tlde1_dom"/>
    <property type="match status" value="1"/>
</dbReference>
<feature type="compositionally biased region" description="Basic and acidic residues" evidence="1">
    <location>
        <begin position="217"/>
        <end position="231"/>
    </location>
</feature>
<sequence>MFSRLAEDDRVGRVFHSDQNADRAERGARVFVRVASAETSERRAKRPITWLTQTADAGTDRFGFHQISPELAAKVATAASQERPVAPPQNSTAALTQLASYEPQQPTGNAAPTVAAYAAVETPANVPVPSFREAVEASNAVDNQRSTPEDDGVPTLIAIPAERPEHNVDKGVEVASLEPQDMPAPADTDTDAAATLVVPLPEDRPDYQPEVTATPEPKARPEARRQPEKPEQPAPRVAYAPRPTVPTPESPSDSGFGGFFHKLFQGGSTRLPAAGSGIAVYDISAQTVYLPGDRRLEAHSGLGQMQDNPRYVDQKMRGPTPPNIYNLRMREARFHGAEAIRLLPANGRKKFNRDGLLAHPYMYIGGGGRSQSNGCVVFKHYDRFLEAFKRGQINRLIVVKSLTDLPTYMAAL</sequence>
<feature type="region of interest" description="Disordered" evidence="1">
    <location>
        <begin position="1"/>
        <end position="22"/>
    </location>
</feature>
<evidence type="ECO:0000256" key="1">
    <source>
        <dbReference type="SAM" id="MobiDB-lite"/>
    </source>
</evidence>
<dbReference type="RefSeq" id="WP_207256149.1">
    <property type="nucleotide sequence ID" value="NZ_JAFMPP010000002.1"/>
</dbReference>
<organism evidence="3 4">
    <name type="scientific">Jiella flava</name>
    <dbReference type="NCBI Taxonomy" id="2816857"/>
    <lineage>
        <taxon>Bacteria</taxon>
        <taxon>Pseudomonadati</taxon>
        <taxon>Pseudomonadota</taxon>
        <taxon>Alphaproteobacteria</taxon>
        <taxon>Hyphomicrobiales</taxon>
        <taxon>Aurantimonadaceae</taxon>
        <taxon>Jiella</taxon>
    </lineage>
</organism>
<evidence type="ECO:0000259" key="2">
    <source>
        <dbReference type="Pfam" id="PF10908"/>
    </source>
</evidence>
<feature type="domain" description="Tlde1" evidence="2">
    <location>
        <begin position="295"/>
        <end position="400"/>
    </location>
</feature>
<keyword evidence="4" id="KW-1185">Reference proteome</keyword>
<dbReference type="EMBL" id="JAFMPP010000002">
    <property type="protein sequence ID" value="MBO0661487.1"/>
    <property type="molecule type" value="Genomic_DNA"/>
</dbReference>
<dbReference type="Proteomes" id="UP000664122">
    <property type="component" value="Unassembled WGS sequence"/>
</dbReference>
<reference evidence="3" key="1">
    <citation type="submission" date="2021-03" db="EMBL/GenBank/DDBJ databases">
        <title>Whole genome sequence of Jiella sp. CQZ9-1.</title>
        <authorList>
            <person name="Tuo L."/>
        </authorList>
    </citation>
    <scope>NUCLEOTIDE SEQUENCE</scope>
    <source>
        <strain evidence="3">CQZ9-1</strain>
    </source>
</reference>
<dbReference type="InterPro" id="IPR021225">
    <property type="entry name" value="Tlde1_dom"/>
</dbReference>
<evidence type="ECO:0000313" key="3">
    <source>
        <dbReference type="EMBL" id="MBO0661487.1"/>
    </source>
</evidence>
<name>A0A939FXS5_9HYPH</name>
<evidence type="ECO:0000313" key="4">
    <source>
        <dbReference type="Proteomes" id="UP000664122"/>
    </source>
</evidence>
<gene>
    <name evidence="3" type="ORF">J1C48_02765</name>
</gene>
<feature type="region of interest" description="Disordered" evidence="1">
    <location>
        <begin position="201"/>
        <end position="253"/>
    </location>
</feature>
<dbReference type="AlphaFoldDB" id="A0A939FXS5"/>
<proteinExistence type="predicted"/>